<dbReference type="GO" id="GO:0031119">
    <property type="term" value="P:tRNA pseudouridine synthesis"/>
    <property type="evidence" value="ECO:0007669"/>
    <property type="project" value="TreeGrafter"/>
</dbReference>
<dbReference type="PANTHER" id="PTHR21568:SF0">
    <property type="entry name" value="TRNA PSEUDOURIDINE SYNTHASE PUS10"/>
    <property type="match status" value="1"/>
</dbReference>
<dbReference type="Pfam" id="PF21238">
    <property type="entry name" value="Pus10_C"/>
    <property type="match status" value="1"/>
</dbReference>
<dbReference type="InterPro" id="IPR048741">
    <property type="entry name" value="Pus10-like_C"/>
</dbReference>
<dbReference type="AlphaFoldDB" id="A0A7J0FC69"/>
<dbReference type="Gene3D" id="3.30.70.2510">
    <property type="match status" value="1"/>
</dbReference>
<evidence type="ECO:0000313" key="6">
    <source>
        <dbReference type="Proteomes" id="UP000585474"/>
    </source>
</evidence>
<evidence type="ECO:0000256" key="2">
    <source>
        <dbReference type="ARBA" id="ARBA00022694"/>
    </source>
</evidence>
<proteinExistence type="predicted"/>
<dbReference type="Proteomes" id="UP000585474">
    <property type="component" value="Unassembled WGS sequence"/>
</dbReference>
<keyword evidence="6" id="KW-1185">Reference proteome</keyword>
<evidence type="ECO:0000259" key="4">
    <source>
        <dbReference type="Pfam" id="PF21238"/>
    </source>
</evidence>
<dbReference type="OrthoDB" id="271937at2759"/>
<gene>
    <name evidence="5" type="ORF">Acr_11g0001250</name>
</gene>
<name>A0A7J0FC69_9ERIC</name>
<sequence length="387" mass="44490">MANDTEAAAQGINGQVETHVISSAEDEAKLVHDAVRALPSHAVKELLSRGVCIWCIFRLIGVTECIYSCTLLSTSALFTALEKGMCLEGDMVDNGLWTRWVIDDERMEEVSVEVLPNASATEIIGSNILPIFHGDNYKFHATGREDIDVRMLAFEIQNAHHVPSLVSIKEIERKVNNLENKMSSGSGKSWVQSLPLQLSVLVYFVKRVFVNIVRVKNTNQQKTALEREKIIHWVRIERIAGSSQYFLPHLCTQHWFAFLDADQRYCNLMSQMRKWIVSNSTRLLWVLCVTFDDRSLGRLLPIRMRRCKNRLSMRRCWEIWERSVRCNLAKCLTGKPRIVEKSQMVFMLWVELEAVDVFLSEKVEKFYAKSMHLGSHEAHQSRYGNVN</sequence>
<dbReference type="GO" id="GO:0160148">
    <property type="term" value="F:tRNA pseudouridine(55) synthase activity"/>
    <property type="evidence" value="ECO:0007669"/>
    <property type="project" value="UniProtKB-EC"/>
</dbReference>
<dbReference type="InterPro" id="IPR039894">
    <property type="entry name" value="Pus10-like"/>
</dbReference>
<keyword evidence="3" id="KW-0413">Isomerase</keyword>
<accession>A0A7J0FC69</accession>
<dbReference type="EC" id="5.4.99.25" evidence="1"/>
<dbReference type="EMBL" id="BJWL01000011">
    <property type="protein sequence ID" value="GFY95819.1"/>
    <property type="molecule type" value="Genomic_DNA"/>
</dbReference>
<feature type="domain" description="Pus10-like C-terminal" evidence="4">
    <location>
        <begin position="98"/>
        <end position="182"/>
    </location>
</feature>
<keyword evidence="2" id="KW-0819">tRNA processing</keyword>
<comment type="caution">
    <text evidence="5">The sequence shown here is derived from an EMBL/GenBank/DDBJ whole genome shotgun (WGS) entry which is preliminary data.</text>
</comment>
<protein>
    <recommendedName>
        <fullName evidence="1">tRNA pseudouridine(55) synthase</fullName>
        <ecNumber evidence="1">5.4.99.25</ecNumber>
    </recommendedName>
</protein>
<reference evidence="5 6" key="1">
    <citation type="submission" date="2019-07" db="EMBL/GenBank/DDBJ databases">
        <title>De Novo Assembly of kiwifruit Actinidia rufa.</title>
        <authorList>
            <person name="Sugita-Konishi S."/>
            <person name="Sato K."/>
            <person name="Mori E."/>
            <person name="Abe Y."/>
            <person name="Kisaki G."/>
            <person name="Hamano K."/>
            <person name="Suezawa K."/>
            <person name="Otani M."/>
            <person name="Fukuda T."/>
            <person name="Manabe T."/>
            <person name="Gomi K."/>
            <person name="Tabuchi M."/>
            <person name="Akimitsu K."/>
            <person name="Kataoka I."/>
        </authorList>
    </citation>
    <scope>NUCLEOTIDE SEQUENCE [LARGE SCALE GENOMIC DNA]</scope>
    <source>
        <strain evidence="6">cv. Fuchu</strain>
    </source>
</reference>
<organism evidence="5 6">
    <name type="scientific">Actinidia rufa</name>
    <dbReference type="NCBI Taxonomy" id="165716"/>
    <lineage>
        <taxon>Eukaryota</taxon>
        <taxon>Viridiplantae</taxon>
        <taxon>Streptophyta</taxon>
        <taxon>Embryophyta</taxon>
        <taxon>Tracheophyta</taxon>
        <taxon>Spermatophyta</taxon>
        <taxon>Magnoliopsida</taxon>
        <taxon>eudicotyledons</taxon>
        <taxon>Gunneridae</taxon>
        <taxon>Pentapetalae</taxon>
        <taxon>asterids</taxon>
        <taxon>Ericales</taxon>
        <taxon>Actinidiaceae</taxon>
        <taxon>Actinidia</taxon>
    </lineage>
</organism>
<evidence type="ECO:0000256" key="3">
    <source>
        <dbReference type="ARBA" id="ARBA00023235"/>
    </source>
</evidence>
<dbReference type="PANTHER" id="PTHR21568">
    <property type="entry name" value="TRNA PSEUDOURIDINE SYNTHASE PUS10"/>
    <property type="match status" value="1"/>
</dbReference>
<evidence type="ECO:0000256" key="1">
    <source>
        <dbReference type="ARBA" id="ARBA00012787"/>
    </source>
</evidence>
<evidence type="ECO:0000313" key="5">
    <source>
        <dbReference type="EMBL" id="GFY95819.1"/>
    </source>
</evidence>